<dbReference type="InterPro" id="IPR029058">
    <property type="entry name" value="AB_hydrolase_fold"/>
</dbReference>
<evidence type="ECO:0000313" key="3">
    <source>
        <dbReference type="EMBL" id="VDO85712.1"/>
    </source>
</evidence>
<dbReference type="PANTHER" id="PTHR12277:SF41">
    <property type="entry name" value="SERINE AMINOPEPTIDASE S33 DOMAIN-CONTAINING PROTEIN"/>
    <property type="match status" value="1"/>
</dbReference>
<dbReference type="EMBL" id="UZAH01026822">
    <property type="protein sequence ID" value="VDO85712.1"/>
    <property type="molecule type" value="Genomic_DNA"/>
</dbReference>
<dbReference type="Gene3D" id="3.40.50.1820">
    <property type="entry name" value="alpha/beta hydrolase"/>
    <property type="match status" value="1"/>
</dbReference>
<dbReference type="OrthoDB" id="446723at2759"/>
<proteinExistence type="predicted"/>
<reference evidence="3" key="1">
    <citation type="submission" date="2018-11" db="EMBL/GenBank/DDBJ databases">
        <authorList>
            <consortium name="Pathogen Informatics"/>
        </authorList>
    </citation>
    <scope>NUCLEOTIDE SEQUENCE [LARGE SCALE GENOMIC DNA]</scope>
</reference>
<dbReference type="AlphaFoldDB" id="A0A3P8CNA3"/>
<dbReference type="PANTHER" id="PTHR12277">
    <property type="entry name" value="ALPHA/BETA HYDROLASE DOMAIN-CONTAINING PROTEIN"/>
    <property type="match status" value="1"/>
</dbReference>
<sequence>MQVTGNTRSSGERPTVAGSRRRTVEDELRGRRRTTVMGNHTLRKAWEQKVPLRIGHRHPCADDIDDVEAFIVRTKRKNYIACVRVATQDVSRYTILYSHPNASDLSDHLIGVPNLIDLARFHKCDVYSYDYSGYGISSGHASEANLKADIRAYLLTERGVHPEEIVLMGYSIGCFASVDLACSVPHPPAGIVLQSPPTSVIRVLLWDRACFKQPFMEHSCCADRFCTYDKIGDVHVPVLVIHGEEDRTVPIVHGKAVCEKAVNRVRLDFVYPCNEN</sequence>
<organism evidence="3">
    <name type="scientific">Heligmosomoides polygyrus</name>
    <name type="common">Parasitic roundworm</name>
    <dbReference type="NCBI Taxonomy" id="6339"/>
    <lineage>
        <taxon>Eukaryota</taxon>
        <taxon>Metazoa</taxon>
        <taxon>Ecdysozoa</taxon>
        <taxon>Nematoda</taxon>
        <taxon>Chromadorea</taxon>
        <taxon>Rhabditida</taxon>
        <taxon>Rhabditina</taxon>
        <taxon>Rhabditomorpha</taxon>
        <taxon>Strongyloidea</taxon>
        <taxon>Heligmosomidae</taxon>
        <taxon>Heligmosomoides</taxon>
    </lineage>
</organism>
<name>A0A3P8CNA3_HELPZ</name>
<feature type="domain" description="AB hydrolase-1" evidence="2">
    <location>
        <begin position="115"/>
        <end position="200"/>
    </location>
</feature>
<protein>
    <recommendedName>
        <fullName evidence="2">AB hydrolase-1 domain-containing protein</fullName>
    </recommendedName>
</protein>
<dbReference type="Pfam" id="PF00561">
    <property type="entry name" value="Abhydrolase_1"/>
    <property type="match status" value="1"/>
</dbReference>
<feature type="region of interest" description="Disordered" evidence="1">
    <location>
        <begin position="1"/>
        <end position="28"/>
    </location>
</feature>
<dbReference type="SUPFAM" id="SSF53474">
    <property type="entry name" value="alpha/beta-Hydrolases"/>
    <property type="match status" value="1"/>
</dbReference>
<dbReference type="GO" id="GO:0008474">
    <property type="term" value="F:palmitoyl-(protein) hydrolase activity"/>
    <property type="evidence" value="ECO:0007669"/>
    <property type="project" value="TreeGrafter"/>
</dbReference>
<evidence type="ECO:0000256" key="1">
    <source>
        <dbReference type="SAM" id="MobiDB-lite"/>
    </source>
</evidence>
<dbReference type="InterPro" id="IPR000073">
    <property type="entry name" value="AB_hydrolase_1"/>
</dbReference>
<evidence type="ECO:0000259" key="2">
    <source>
        <dbReference type="Pfam" id="PF00561"/>
    </source>
</evidence>
<dbReference type="GO" id="GO:0010008">
    <property type="term" value="C:endosome membrane"/>
    <property type="evidence" value="ECO:0007669"/>
    <property type="project" value="TreeGrafter"/>
</dbReference>
<accession>A0A3P8CNA3</accession>
<gene>
    <name evidence="3" type="ORF">HPBE_LOCUS10619</name>
</gene>
<dbReference type="GO" id="GO:0005886">
    <property type="term" value="C:plasma membrane"/>
    <property type="evidence" value="ECO:0007669"/>
    <property type="project" value="TreeGrafter"/>
</dbReference>